<dbReference type="EMBL" id="QFQS01000009">
    <property type="protein sequence ID" value="PZQ95186.1"/>
    <property type="molecule type" value="Genomic_DNA"/>
</dbReference>
<organism evidence="2 3">
    <name type="scientific">Cereibacter sphaeroides</name>
    <name type="common">Rhodobacter sphaeroides</name>
    <dbReference type="NCBI Taxonomy" id="1063"/>
    <lineage>
        <taxon>Bacteria</taxon>
        <taxon>Pseudomonadati</taxon>
        <taxon>Pseudomonadota</taxon>
        <taxon>Alphaproteobacteria</taxon>
        <taxon>Rhodobacterales</taxon>
        <taxon>Paracoccaceae</taxon>
        <taxon>Cereibacter</taxon>
    </lineage>
</organism>
<accession>A0A2W5RZ94</accession>
<comment type="caution">
    <text evidence="2">The sequence shown here is derived from an EMBL/GenBank/DDBJ whole genome shotgun (WGS) entry which is preliminary data.</text>
</comment>
<dbReference type="AlphaFoldDB" id="A0A2W5RZ94"/>
<sequence length="798" mass="87468">MGSKGGSKYRVVDYYMGVHYGICAGPVDALLGVYIKERDAWPGKTKYDDDSDQGNSNDNAPIVSFKDFIASLGGGNTPTATSSVAVAEVVLDINRPDLFGGDKKEGGVVGKMRYLPGGPGQVLPTELAAKLKTIPSKAPGYRGVASAWFYGAGKNSFMWCQNNPYLPPAWFTVFRRPKGLTQSKATVQRLNYPPDANPAHMIYECMTNTDWGMGSPATLFNVASFEACGDKLLAEKFGLSMLWNDQATIEDFVKEIVDHVQATVFINPRTGLWEMKLIRGDYDVNTLRTLTPDNCDLTNRQRKAWAETINEVVVTWTNPTNEKEETVTFQDIANISMQGGVVSDGRNYYGIRNKELATEVGARDIRSASYPLFSAEAECDREGWDLLPGDCIKVTWPEDGIENVVCRIGKVDYGRPGDMTVKVSLVEDIFSLEKAAYTAPPTTGWQNPDRDPEPMAYRQYFTMPYPAMVAAGLDPLAAEGNYPRVVPGFFGQQNDPGTYNFDLYGPVTNGAGTVIGSLGTFLQTNLSILAAPMAKEAVTTISKANLGTIWGQADDPIIGDLIYIGTGTDAQCEIAMITGLNNSTQTYTLRRGCFDTVPRAWPVNTRLWHVNDTWGAYDDTERLAPAAIPYKMTPRTTKSVLPLSAAPQDTLNTVPRPYLPFRPANVKVDGVDIFSATGKVYLATPASIPITWANRNRLMEDTVVKSWTDGNVTPEDGQLTGLRLRSDTGVVLTTINDLPGTSYNLDPGVFGGEPFAYLELFSKRDGLESLQNAIIQIELRLYGYGYSYGEDYGENDGY</sequence>
<reference evidence="2 3" key="1">
    <citation type="submission" date="2017-08" db="EMBL/GenBank/DDBJ databases">
        <title>Infants hospitalized years apart are colonized by the same room-sourced microbial strains.</title>
        <authorList>
            <person name="Brooks B."/>
            <person name="Olm M.R."/>
            <person name="Firek B.A."/>
            <person name="Baker R."/>
            <person name="Thomas B.C."/>
            <person name="Morowitz M.J."/>
            <person name="Banfield J.F."/>
        </authorList>
    </citation>
    <scope>NUCLEOTIDE SEQUENCE [LARGE SCALE GENOMIC DNA]</scope>
    <source>
        <strain evidence="2">S2_003_000_R2_11</strain>
    </source>
</reference>
<name>A0A2W5RZ94_CERSP</name>
<evidence type="ECO:0000313" key="2">
    <source>
        <dbReference type="EMBL" id="PZQ95186.1"/>
    </source>
</evidence>
<feature type="domain" description="Tip attachment protein J" evidence="1">
    <location>
        <begin position="246"/>
        <end position="411"/>
    </location>
</feature>
<dbReference type="InterPro" id="IPR032876">
    <property type="entry name" value="J_dom"/>
</dbReference>
<protein>
    <recommendedName>
        <fullName evidence="1">Tip attachment protein J domain-containing protein</fullName>
    </recommendedName>
</protein>
<evidence type="ECO:0000313" key="3">
    <source>
        <dbReference type="Proteomes" id="UP000248975"/>
    </source>
</evidence>
<evidence type="ECO:0000259" key="1">
    <source>
        <dbReference type="Pfam" id="PF13550"/>
    </source>
</evidence>
<proteinExistence type="predicted"/>
<gene>
    <name evidence="2" type="ORF">DI533_20255</name>
</gene>
<dbReference type="Proteomes" id="UP000248975">
    <property type="component" value="Unassembled WGS sequence"/>
</dbReference>
<dbReference type="Pfam" id="PF13550">
    <property type="entry name" value="Phage-tail_3"/>
    <property type="match status" value="1"/>
</dbReference>